<evidence type="ECO:0000313" key="2">
    <source>
        <dbReference type="Proteomes" id="UP001235939"/>
    </source>
</evidence>
<dbReference type="EMBL" id="CP092869">
    <property type="protein sequence ID" value="UYV69949.1"/>
    <property type="molecule type" value="Genomic_DNA"/>
</dbReference>
<organism evidence="1 2">
    <name type="scientific">Cordylochernes scorpioides</name>
    <dbReference type="NCBI Taxonomy" id="51811"/>
    <lineage>
        <taxon>Eukaryota</taxon>
        <taxon>Metazoa</taxon>
        <taxon>Ecdysozoa</taxon>
        <taxon>Arthropoda</taxon>
        <taxon>Chelicerata</taxon>
        <taxon>Arachnida</taxon>
        <taxon>Pseudoscorpiones</taxon>
        <taxon>Cheliferoidea</taxon>
        <taxon>Chernetidae</taxon>
        <taxon>Cordylochernes</taxon>
    </lineage>
</organism>
<dbReference type="Proteomes" id="UP001235939">
    <property type="component" value="Chromosome 07"/>
</dbReference>
<accession>A0ABY6KML2</accession>
<gene>
    <name evidence="1" type="ORF">LAZ67_7001297</name>
</gene>
<evidence type="ECO:0000313" key="1">
    <source>
        <dbReference type="EMBL" id="UYV69949.1"/>
    </source>
</evidence>
<name>A0ABY6KML2_9ARAC</name>
<proteinExistence type="predicted"/>
<keyword evidence="2" id="KW-1185">Reference proteome</keyword>
<reference evidence="1 2" key="1">
    <citation type="submission" date="2022-01" db="EMBL/GenBank/DDBJ databases">
        <title>A chromosomal length assembly of Cordylochernes scorpioides.</title>
        <authorList>
            <person name="Zeh D."/>
            <person name="Zeh J."/>
        </authorList>
    </citation>
    <scope>NUCLEOTIDE SEQUENCE [LARGE SCALE GENOMIC DNA]</scope>
    <source>
        <strain evidence="1">IN4F17</strain>
        <tissue evidence="1">Whole Body</tissue>
    </source>
</reference>
<sequence length="232" mass="26569">MNKDKNQTPSEVDQIDERVELPSAPITLENLVTQLTIALQNLRPKARQDLEVPKYDGAYPAQSFFETYDNQAGRAGLSASEKLDRLPLFLVQQPLQDFHQLRLDTRNYFQARDALLDLYPSTSKATYSKYFALRLQGQSLEEYYRTKTAMGLQLGLPQEAILEIYWDFPAQVRILSTFQCVIVAVYACGVDVEKGPIRQQLWNAPPCDNVEPWFGAQSRMIPGHLYFVFRAL</sequence>
<protein>
    <submittedName>
        <fullName evidence="1">Uncharacterized protein</fullName>
    </submittedName>
</protein>